<gene>
    <name evidence="1" type="ORF">NTJ_05192</name>
</gene>
<evidence type="ECO:0000313" key="1">
    <source>
        <dbReference type="EMBL" id="BES92382.1"/>
    </source>
</evidence>
<keyword evidence="2" id="KW-1185">Reference proteome</keyword>
<proteinExistence type="predicted"/>
<protein>
    <submittedName>
        <fullName evidence="1">Uncharacterized protein</fullName>
    </submittedName>
</protein>
<name>A0ABN7AJE4_9HEMI</name>
<reference evidence="1 2" key="1">
    <citation type="submission" date="2023-09" db="EMBL/GenBank/DDBJ databases">
        <title>Nesidiocoris tenuis whole genome shotgun sequence.</title>
        <authorList>
            <person name="Shibata T."/>
            <person name="Shimoda M."/>
            <person name="Kobayashi T."/>
            <person name="Uehara T."/>
        </authorList>
    </citation>
    <scope>NUCLEOTIDE SEQUENCE [LARGE SCALE GENOMIC DNA]</scope>
    <source>
        <strain evidence="1 2">Japan</strain>
    </source>
</reference>
<dbReference type="EMBL" id="AP028911">
    <property type="protein sequence ID" value="BES92382.1"/>
    <property type="molecule type" value="Genomic_DNA"/>
</dbReference>
<sequence length="95" mass="10770">MINSGETRELVLHDEAECDEGARSDEEAVSCTWSDGRLSLSRFFRDPRQQSNCSSREEAIARESRPIARAAIDRGVSAPRELLYRLYTDSENVSF</sequence>
<evidence type="ECO:0000313" key="2">
    <source>
        <dbReference type="Proteomes" id="UP001307889"/>
    </source>
</evidence>
<accession>A0ABN7AJE4</accession>
<organism evidence="1 2">
    <name type="scientific">Nesidiocoris tenuis</name>
    <dbReference type="NCBI Taxonomy" id="355587"/>
    <lineage>
        <taxon>Eukaryota</taxon>
        <taxon>Metazoa</taxon>
        <taxon>Ecdysozoa</taxon>
        <taxon>Arthropoda</taxon>
        <taxon>Hexapoda</taxon>
        <taxon>Insecta</taxon>
        <taxon>Pterygota</taxon>
        <taxon>Neoptera</taxon>
        <taxon>Paraneoptera</taxon>
        <taxon>Hemiptera</taxon>
        <taxon>Heteroptera</taxon>
        <taxon>Panheteroptera</taxon>
        <taxon>Cimicomorpha</taxon>
        <taxon>Miridae</taxon>
        <taxon>Dicyphina</taxon>
        <taxon>Nesidiocoris</taxon>
    </lineage>
</organism>
<dbReference type="Proteomes" id="UP001307889">
    <property type="component" value="Chromosome 3"/>
</dbReference>